<organism evidence="8 9">
    <name type="scientific">Raineyella antarctica</name>
    <dbReference type="NCBI Taxonomy" id="1577474"/>
    <lineage>
        <taxon>Bacteria</taxon>
        <taxon>Bacillati</taxon>
        <taxon>Actinomycetota</taxon>
        <taxon>Actinomycetes</taxon>
        <taxon>Propionibacteriales</taxon>
        <taxon>Propionibacteriaceae</taxon>
        <taxon>Raineyella</taxon>
    </lineage>
</organism>
<feature type="transmembrane region" description="Helical" evidence="6">
    <location>
        <begin position="335"/>
        <end position="355"/>
    </location>
</feature>
<name>A0A1G6GXA8_9ACTN</name>
<evidence type="ECO:0000256" key="6">
    <source>
        <dbReference type="SAM" id="Phobius"/>
    </source>
</evidence>
<accession>A0A1G6GXA8</accession>
<dbReference type="Pfam" id="PF07690">
    <property type="entry name" value="MFS_1"/>
    <property type="match status" value="1"/>
</dbReference>
<feature type="transmembrane region" description="Helical" evidence="6">
    <location>
        <begin position="169"/>
        <end position="192"/>
    </location>
</feature>
<dbReference type="InterPro" id="IPR036259">
    <property type="entry name" value="MFS_trans_sf"/>
</dbReference>
<sequence>MNAAKGDSLPGARSVLGVVFLATILMSLSSNMLNIAVPALTSHFGSSAGESSLVVVAYQLVNTALLIPAGQVADALDRRITFLGGLGFFALVSLLMGFSPSMLGVAAGRALQGAAAALLLSNAVAILASVFPSHRLAAAMGVYLSGFSLGQVLGPMVGGFIVSTIGWRWLFWILVPIALTALVWGLWALRIMPAGRPRTLRLDVPGAVLLAIILGGSQLALSLAAQAGFGNPTVLLVLAICVALVPVLVLVERRLRHPVLAADLFRNRAFPLALVQGFLVMLPRLGAVTVAGLWFQGVAGDTAALSAVKIVGFPLGLTIGSLVGDRIGRRWGTHLSMAVSAGVATTGMGLMLWNVALSADWLTVLALGVVGLGNGVFQTLNSSLIITSTPRERTGVVNSVRVMVQSFGAGIGLALAMALVVAFVPGEVARTFLSGDAAALGTGRTGISAGYSVAYATFAILMVLGTLATLIRTERRR</sequence>
<evidence type="ECO:0000256" key="4">
    <source>
        <dbReference type="ARBA" id="ARBA00022989"/>
    </source>
</evidence>
<dbReference type="OrthoDB" id="4668943at2"/>
<dbReference type="PANTHER" id="PTHR42718:SF9">
    <property type="entry name" value="MAJOR FACILITATOR SUPERFAMILY MULTIDRUG TRANSPORTER MFSC"/>
    <property type="match status" value="1"/>
</dbReference>
<reference evidence="8 9" key="1">
    <citation type="submission" date="2016-06" db="EMBL/GenBank/DDBJ databases">
        <authorList>
            <person name="Olsen C.W."/>
            <person name="Carey S."/>
            <person name="Hinshaw L."/>
            <person name="Karasin A.I."/>
        </authorList>
    </citation>
    <scope>NUCLEOTIDE SEQUENCE [LARGE SCALE GENOMIC DNA]</scope>
    <source>
        <strain evidence="8 9">LZ-22</strain>
    </source>
</reference>
<feature type="transmembrane region" description="Helical" evidence="6">
    <location>
        <begin position="272"/>
        <end position="297"/>
    </location>
</feature>
<dbReference type="PROSITE" id="PS50850">
    <property type="entry name" value="MFS"/>
    <property type="match status" value="1"/>
</dbReference>
<keyword evidence="3 6" id="KW-0812">Transmembrane</keyword>
<dbReference type="AlphaFoldDB" id="A0A1G6GXA8"/>
<evidence type="ECO:0000259" key="7">
    <source>
        <dbReference type="PROSITE" id="PS50850"/>
    </source>
</evidence>
<dbReference type="InterPro" id="IPR011701">
    <property type="entry name" value="MFS"/>
</dbReference>
<evidence type="ECO:0000313" key="8">
    <source>
        <dbReference type="EMBL" id="SDB86667.1"/>
    </source>
</evidence>
<feature type="transmembrane region" description="Helical" evidence="6">
    <location>
        <begin position="142"/>
        <end position="163"/>
    </location>
</feature>
<dbReference type="Proteomes" id="UP000199086">
    <property type="component" value="Unassembled WGS sequence"/>
</dbReference>
<feature type="transmembrane region" description="Helical" evidence="6">
    <location>
        <begin position="204"/>
        <end position="227"/>
    </location>
</feature>
<feature type="transmembrane region" description="Helical" evidence="6">
    <location>
        <begin position="361"/>
        <end position="381"/>
    </location>
</feature>
<dbReference type="PANTHER" id="PTHR42718">
    <property type="entry name" value="MAJOR FACILITATOR SUPERFAMILY MULTIDRUG TRANSPORTER MFSC"/>
    <property type="match status" value="1"/>
</dbReference>
<dbReference type="SUPFAM" id="SSF103473">
    <property type="entry name" value="MFS general substrate transporter"/>
    <property type="match status" value="1"/>
</dbReference>
<keyword evidence="9" id="KW-1185">Reference proteome</keyword>
<evidence type="ECO:0000256" key="3">
    <source>
        <dbReference type="ARBA" id="ARBA00022692"/>
    </source>
</evidence>
<dbReference type="GO" id="GO:0022857">
    <property type="term" value="F:transmembrane transporter activity"/>
    <property type="evidence" value="ECO:0007669"/>
    <property type="project" value="InterPro"/>
</dbReference>
<comment type="subcellular location">
    <subcellularLocation>
        <location evidence="1">Cell membrane</location>
        <topology evidence="1">Multi-pass membrane protein</topology>
    </subcellularLocation>
</comment>
<feature type="transmembrane region" description="Helical" evidence="6">
    <location>
        <begin position="110"/>
        <end position="130"/>
    </location>
</feature>
<feature type="transmembrane region" description="Helical" evidence="6">
    <location>
        <begin position="303"/>
        <end position="323"/>
    </location>
</feature>
<keyword evidence="2" id="KW-0813">Transport</keyword>
<dbReference type="EMBL" id="FMYF01000005">
    <property type="protein sequence ID" value="SDB86667.1"/>
    <property type="molecule type" value="Genomic_DNA"/>
</dbReference>
<dbReference type="PRINTS" id="PR01036">
    <property type="entry name" value="TCRTETB"/>
</dbReference>
<dbReference type="CDD" id="cd17321">
    <property type="entry name" value="MFS_MMR_MDR_like"/>
    <property type="match status" value="1"/>
</dbReference>
<evidence type="ECO:0000256" key="5">
    <source>
        <dbReference type="ARBA" id="ARBA00023136"/>
    </source>
</evidence>
<protein>
    <submittedName>
        <fullName evidence="8">Major Facilitator Superfamily protein</fullName>
    </submittedName>
</protein>
<feature type="transmembrane region" description="Helical" evidence="6">
    <location>
        <begin position="80"/>
        <end position="98"/>
    </location>
</feature>
<feature type="domain" description="Major facilitator superfamily (MFS) profile" evidence="7">
    <location>
        <begin position="15"/>
        <end position="477"/>
    </location>
</feature>
<feature type="transmembrane region" description="Helical" evidence="6">
    <location>
        <begin position="12"/>
        <end position="33"/>
    </location>
</feature>
<dbReference type="GO" id="GO:0005886">
    <property type="term" value="C:plasma membrane"/>
    <property type="evidence" value="ECO:0007669"/>
    <property type="project" value="UniProtKB-SubCell"/>
</dbReference>
<dbReference type="Gene3D" id="1.20.1250.20">
    <property type="entry name" value="MFS general substrate transporter like domains"/>
    <property type="match status" value="2"/>
</dbReference>
<dbReference type="RefSeq" id="WP_092609944.1">
    <property type="nucleotide sequence ID" value="NZ_FMYF01000005.1"/>
</dbReference>
<keyword evidence="5 6" id="KW-0472">Membrane</keyword>
<evidence type="ECO:0000256" key="2">
    <source>
        <dbReference type="ARBA" id="ARBA00022448"/>
    </source>
</evidence>
<feature type="transmembrane region" description="Helical" evidence="6">
    <location>
        <begin position="233"/>
        <end position="251"/>
    </location>
</feature>
<keyword evidence="4 6" id="KW-1133">Transmembrane helix</keyword>
<proteinExistence type="predicted"/>
<feature type="transmembrane region" description="Helical" evidence="6">
    <location>
        <begin position="402"/>
        <end position="424"/>
    </location>
</feature>
<gene>
    <name evidence="8" type="ORF">GA0111570_105242</name>
</gene>
<feature type="transmembrane region" description="Helical" evidence="6">
    <location>
        <begin position="453"/>
        <end position="471"/>
    </location>
</feature>
<evidence type="ECO:0000313" key="9">
    <source>
        <dbReference type="Proteomes" id="UP000199086"/>
    </source>
</evidence>
<dbReference type="InterPro" id="IPR020846">
    <property type="entry name" value="MFS_dom"/>
</dbReference>
<evidence type="ECO:0000256" key="1">
    <source>
        <dbReference type="ARBA" id="ARBA00004651"/>
    </source>
</evidence>